<gene>
    <name evidence="1" type="ORF">H2198_005551</name>
</gene>
<sequence>MPVMPEPEQFAHVTHIAAALKNTNPTCAWYLPKMDRCCLNHVDAGDLEDANSLIHDLSQVRDQDVPLTPLKRFAVLTCCRRAKHRYLVLDSGLADRLAEKWQRDLRESPLPLELGVLPEDTSLELPKSEDVVPDTSQTARYQTRSTNSGLLLSLFNDDDETANANTEFGPHICEPGETLSTALCSTIPSKKCKKGHIYLFSRLSSPGFVKIGYTGKTVSQRLAEWEECGYVPQLERSFSNVPHPERVETLVHFELVNFWHREKWCKAHTRSHIEWFKLDVSKATEVANNWVRWMTEAKPYDDHGQLTWKWYNTIKELISANSAVTARKLLDVHDAESHAVPTDEKVNASQIKSESKPVALSQLDHVYEPETSSDIDTTVADTKSLLLEQASTNVQDEPSISVSPTGIFSDPPEEDVLALRHENTSDADLPSAKEMQHICSISDSRCVSTIRPIKVEVKPKAIEGHQVEARYEAEELSRSVQPIEEPSLVNTDTAASSHRAAEPIIEDKATAEPEGQVPSVVAQAAEVILGLKEEEKEHLILELTRRNLKTGITTRRRACTFPSVIASLRTHGTGMAVAVEV</sequence>
<keyword evidence="2" id="KW-1185">Reference proteome</keyword>
<evidence type="ECO:0000313" key="2">
    <source>
        <dbReference type="Proteomes" id="UP001172386"/>
    </source>
</evidence>
<evidence type="ECO:0000313" key="1">
    <source>
        <dbReference type="EMBL" id="KAJ9655653.1"/>
    </source>
</evidence>
<protein>
    <submittedName>
        <fullName evidence="1">Uncharacterized protein</fullName>
    </submittedName>
</protein>
<accession>A0ACC3A5N3</accession>
<dbReference type="EMBL" id="JAPDRQ010000092">
    <property type="protein sequence ID" value="KAJ9655653.1"/>
    <property type="molecule type" value="Genomic_DNA"/>
</dbReference>
<proteinExistence type="predicted"/>
<dbReference type="Proteomes" id="UP001172386">
    <property type="component" value="Unassembled WGS sequence"/>
</dbReference>
<organism evidence="1 2">
    <name type="scientific">Neophaeococcomyces mojaviensis</name>
    <dbReference type="NCBI Taxonomy" id="3383035"/>
    <lineage>
        <taxon>Eukaryota</taxon>
        <taxon>Fungi</taxon>
        <taxon>Dikarya</taxon>
        <taxon>Ascomycota</taxon>
        <taxon>Pezizomycotina</taxon>
        <taxon>Eurotiomycetes</taxon>
        <taxon>Chaetothyriomycetidae</taxon>
        <taxon>Chaetothyriales</taxon>
        <taxon>Chaetothyriales incertae sedis</taxon>
        <taxon>Neophaeococcomyces</taxon>
    </lineage>
</organism>
<name>A0ACC3A5N3_9EURO</name>
<comment type="caution">
    <text evidence="1">The sequence shown here is derived from an EMBL/GenBank/DDBJ whole genome shotgun (WGS) entry which is preliminary data.</text>
</comment>
<reference evidence="1" key="1">
    <citation type="submission" date="2022-10" db="EMBL/GenBank/DDBJ databases">
        <title>Culturing micro-colonial fungi from biological soil crusts in the Mojave desert and describing Neophaeococcomyces mojavensis, and introducing the new genera and species Taxawa tesnikishii.</title>
        <authorList>
            <person name="Kurbessoian T."/>
            <person name="Stajich J.E."/>
        </authorList>
    </citation>
    <scope>NUCLEOTIDE SEQUENCE</scope>
    <source>
        <strain evidence="1">JES_112</strain>
    </source>
</reference>